<evidence type="ECO:0000313" key="4">
    <source>
        <dbReference type="EMBL" id="THF64456.1"/>
    </source>
</evidence>
<dbReference type="Pfam" id="PF13629">
    <property type="entry name" value="T2SS-T3SS_pil_N"/>
    <property type="match status" value="1"/>
</dbReference>
<dbReference type="PRINTS" id="PR00811">
    <property type="entry name" value="BCTERIALGSPD"/>
</dbReference>
<dbReference type="InterPro" id="IPR004846">
    <property type="entry name" value="T2SS/T3SS_dom"/>
</dbReference>
<comment type="caution">
    <text evidence="4">The sequence shown here is derived from an EMBL/GenBank/DDBJ whole genome shotgun (WGS) entry which is preliminary data.</text>
</comment>
<reference evidence="4 5" key="1">
    <citation type="submission" date="2019-04" db="EMBL/GenBank/DDBJ databases">
        <title>Azoarcus rhizosphaerae sp. nov. isolated from rhizosphere of Ficus religiosa.</title>
        <authorList>
            <person name="Lin S.-Y."/>
            <person name="Hameed A."/>
            <person name="Hsu Y.-H."/>
            <person name="Young C.-C."/>
        </authorList>
    </citation>
    <scope>NUCLEOTIDE SEQUENCE [LARGE SCALE GENOMIC DNA]</scope>
    <source>
        <strain evidence="4 5">CC-YHH848</strain>
    </source>
</reference>
<dbReference type="Proteomes" id="UP000307956">
    <property type="component" value="Unassembled WGS sequence"/>
</dbReference>
<evidence type="ECO:0000313" key="5">
    <source>
        <dbReference type="Proteomes" id="UP000307956"/>
    </source>
</evidence>
<name>A0A4V3WBT3_9RHOO</name>
<feature type="domain" description="Type II/III secretion system secretin-like" evidence="2">
    <location>
        <begin position="227"/>
        <end position="391"/>
    </location>
</feature>
<dbReference type="PANTHER" id="PTHR30332">
    <property type="entry name" value="PROBABLE GENERAL SECRETION PATHWAY PROTEIN D"/>
    <property type="match status" value="1"/>
</dbReference>
<dbReference type="InterPro" id="IPR032789">
    <property type="entry name" value="T2SS-T3SS_pil_N"/>
</dbReference>
<dbReference type="PANTHER" id="PTHR30332:SF17">
    <property type="entry name" value="TYPE IV PILIATION SYSTEM PROTEIN DR_0774-RELATED"/>
    <property type="match status" value="1"/>
</dbReference>
<dbReference type="Pfam" id="PF00263">
    <property type="entry name" value="Secretin"/>
    <property type="match status" value="1"/>
</dbReference>
<dbReference type="OrthoDB" id="9775455at2"/>
<proteinExistence type="inferred from homology"/>
<dbReference type="GO" id="GO:0009306">
    <property type="term" value="P:protein secretion"/>
    <property type="evidence" value="ECO:0007669"/>
    <property type="project" value="InterPro"/>
</dbReference>
<dbReference type="AlphaFoldDB" id="A0A4V3WBT3"/>
<evidence type="ECO:0000259" key="3">
    <source>
        <dbReference type="Pfam" id="PF13629"/>
    </source>
</evidence>
<keyword evidence="5" id="KW-1185">Reference proteome</keyword>
<sequence>MLVVAGIARAEGGAVETFAVEAGKQEVLVQPAPIVRWAIGDPELAGVMVLNARTLLITGKRTGATSLLVWGAGTAGSPARRYTLAVLPGGDGAGTLAPAPAGRELVLQGEAPSLEAHGRSRQLLARGGGEGATPLDASRSAFDGQVQIDIKVVEVSRQSLMDAAFFFGRNNRHGRLAALSGRGVLDSIESSNGGWTVKSATGFLSNQDAFNFAWGNAGAGLLATLSALEANGFAYTLAEPSLVALSGQTARFHAGGEIPIPLRTGSGDGSSVTIEYKEYGVRVALTPTVLDGERIWLKVAPEVSELDFVNGVQIGGFSVPGLTVRRTDTSLSLGNGESFVISGLISRNTLSQVDKFPGLGDLPLIGAFFRSTRFDRDDKELMMVVTAHLVRPLARDARMPPLPGAAEHEYKPSFFEMFFQTAPVAAQTTTDSATGE</sequence>
<dbReference type="InterPro" id="IPR001775">
    <property type="entry name" value="GspD/PilQ"/>
</dbReference>
<accession>A0A4V3WBT3</accession>
<dbReference type="GO" id="GO:0015627">
    <property type="term" value="C:type II protein secretion system complex"/>
    <property type="evidence" value="ECO:0007669"/>
    <property type="project" value="TreeGrafter"/>
</dbReference>
<evidence type="ECO:0000256" key="1">
    <source>
        <dbReference type="RuleBase" id="RU004003"/>
    </source>
</evidence>
<organism evidence="4 5">
    <name type="scientific">Pseudothauera rhizosphaerae</name>
    <dbReference type="NCBI Taxonomy" id="2565932"/>
    <lineage>
        <taxon>Bacteria</taxon>
        <taxon>Pseudomonadati</taxon>
        <taxon>Pseudomonadota</taxon>
        <taxon>Betaproteobacteria</taxon>
        <taxon>Rhodocyclales</taxon>
        <taxon>Zoogloeaceae</taxon>
        <taxon>Pseudothauera</taxon>
    </lineage>
</organism>
<gene>
    <name evidence="4" type="ORF">E6O51_02840</name>
</gene>
<evidence type="ECO:0000259" key="2">
    <source>
        <dbReference type="Pfam" id="PF00263"/>
    </source>
</evidence>
<feature type="domain" description="Pilus formation protein N-terminal" evidence="3">
    <location>
        <begin position="16"/>
        <end position="84"/>
    </location>
</feature>
<dbReference type="InterPro" id="IPR050810">
    <property type="entry name" value="Bact_Secretion_Sys_Channel"/>
</dbReference>
<comment type="similarity">
    <text evidence="1">Belongs to the bacterial secretin family.</text>
</comment>
<dbReference type="EMBL" id="SSOD01000002">
    <property type="protein sequence ID" value="THF64456.1"/>
    <property type="molecule type" value="Genomic_DNA"/>
</dbReference>
<protein>
    <submittedName>
        <fullName evidence="4">Type II and III secretion system protein family protein</fullName>
    </submittedName>
</protein>